<dbReference type="EMBL" id="VANU01000004">
    <property type="protein sequence ID" value="TLP37568.1"/>
    <property type="molecule type" value="Genomic_DNA"/>
</dbReference>
<proteinExistence type="predicted"/>
<dbReference type="InterPro" id="IPR023214">
    <property type="entry name" value="HAD_sf"/>
</dbReference>
<accession>A0A5R8XZU2</accession>
<dbReference type="InterPro" id="IPR006379">
    <property type="entry name" value="HAD-SF_hydro_IIB"/>
</dbReference>
<dbReference type="Gene3D" id="3.40.50.1000">
    <property type="entry name" value="HAD superfamily/HAD-like"/>
    <property type="match status" value="1"/>
</dbReference>
<gene>
    <name evidence="1" type="ORF">FDK22_09605</name>
</gene>
<dbReference type="InterPro" id="IPR000150">
    <property type="entry name" value="Cof"/>
</dbReference>
<sequence>MTKLFLTDLDHTFLRNDLSISSYSLNTWNNMSKKHIMSIATARSYKKSEQFLKGLNTNAPMILLDGSLIVSPEKKILDMKILSQEIGNEIIECGKKLGIYPVVLSLKDKNLNEAFLYPKQRNSYTNELIKRYHMDDNLQESNNIKAMKENFKIVYFSTKEQLQQLQENLHTVFKDEIKSILAPEAYMGCYFLTILHKDADKAHGLKTVHELMQIDYKDFTVFGDNLNDMGMFELAKTSVAVSNAHEELKKIATYVSSYTNDEDAVAKYLQTIG</sequence>
<dbReference type="SUPFAM" id="SSF56784">
    <property type="entry name" value="HAD-like"/>
    <property type="match status" value="1"/>
</dbReference>
<dbReference type="RefSeq" id="WP_138152713.1">
    <property type="nucleotide sequence ID" value="NZ_VANU01000004.1"/>
</dbReference>
<keyword evidence="2" id="KW-1185">Reference proteome</keyword>
<dbReference type="GO" id="GO:0005829">
    <property type="term" value="C:cytosol"/>
    <property type="evidence" value="ECO:0007669"/>
    <property type="project" value="TreeGrafter"/>
</dbReference>
<dbReference type="AlphaFoldDB" id="A0A5R8XZU2"/>
<dbReference type="InterPro" id="IPR036412">
    <property type="entry name" value="HAD-like_sf"/>
</dbReference>
<dbReference type="PANTHER" id="PTHR10000">
    <property type="entry name" value="PHOSPHOSERINE PHOSPHATASE"/>
    <property type="match status" value="1"/>
</dbReference>
<dbReference type="OrthoDB" id="7847955at2"/>
<dbReference type="NCBIfam" id="TIGR00099">
    <property type="entry name" value="Cof-subfamily"/>
    <property type="match status" value="1"/>
</dbReference>
<dbReference type="Gene3D" id="3.30.1240.10">
    <property type="match status" value="1"/>
</dbReference>
<protein>
    <submittedName>
        <fullName evidence="1">HAD family phosphatase</fullName>
    </submittedName>
</protein>
<dbReference type="Pfam" id="PF08282">
    <property type="entry name" value="Hydrolase_3"/>
    <property type="match status" value="1"/>
</dbReference>
<dbReference type="NCBIfam" id="TIGR01484">
    <property type="entry name" value="HAD-SF-IIB"/>
    <property type="match status" value="1"/>
</dbReference>
<reference evidence="1 2" key="1">
    <citation type="submission" date="2019-05" db="EMBL/GenBank/DDBJ databases">
        <title>Arcobacter sp. nov., isolated from sea sediment.</title>
        <authorList>
            <person name="Kim W."/>
        </authorList>
    </citation>
    <scope>NUCLEOTIDE SEQUENCE [LARGE SCALE GENOMIC DNA]</scope>
    <source>
        <strain evidence="1 2">CAU 1517</strain>
    </source>
</reference>
<name>A0A5R8XZU2_9BACT</name>
<evidence type="ECO:0000313" key="1">
    <source>
        <dbReference type="EMBL" id="TLP37568.1"/>
    </source>
</evidence>
<dbReference type="GO" id="GO:0000287">
    <property type="term" value="F:magnesium ion binding"/>
    <property type="evidence" value="ECO:0007669"/>
    <property type="project" value="TreeGrafter"/>
</dbReference>
<dbReference type="Proteomes" id="UP000308901">
    <property type="component" value="Unassembled WGS sequence"/>
</dbReference>
<evidence type="ECO:0000313" key="2">
    <source>
        <dbReference type="Proteomes" id="UP000308901"/>
    </source>
</evidence>
<dbReference type="GO" id="GO:0016791">
    <property type="term" value="F:phosphatase activity"/>
    <property type="evidence" value="ECO:0007669"/>
    <property type="project" value="TreeGrafter"/>
</dbReference>
<comment type="caution">
    <text evidence="1">The sequence shown here is derived from an EMBL/GenBank/DDBJ whole genome shotgun (WGS) entry which is preliminary data.</text>
</comment>
<dbReference type="PANTHER" id="PTHR10000:SF8">
    <property type="entry name" value="HAD SUPERFAMILY HYDROLASE-LIKE, TYPE 3"/>
    <property type="match status" value="1"/>
</dbReference>
<organism evidence="1 2">
    <name type="scientific">Arcobacter arenosus</name>
    <dbReference type="NCBI Taxonomy" id="2576037"/>
    <lineage>
        <taxon>Bacteria</taxon>
        <taxon>Pseudomonadati</taxon>
        <taxon>Campylobacterota</taxon>
        <taxon>Epsilonproteobacteria</taxon>
        <taxon>Campylobacterales</taxon>
        <taxon>Arcobacteraceae</taxon>
        <taxon>Arcobacter</taxon>
    </lineage>
</organism>